<dbReference type="EMBL" id="BAABDM010000007">
    <property type="protein sequence ID" value="GAA4102885.1"/>
    <property type="molecule type" value="Genomic_DNA"/>
</dbReference>
<organism evidence="1 2">
    <name type="scientific">Zhongshania borealis</name>
    <dbReference type="NCBI Taxonomy" id="889488"/>
    <lineage>
        <taxon>Bacteria</taxon>
        <taxon>Pseudomonadati</taxon>
        <taxon>Pseudomonadota</taxon>
        <taxon>Gammaproteobacteria</taxon>
        <taxon>Cellvibrionales</taxon>
        <taxon>Spongiibacteraceae</taxon>
        <taxon>Zhongshania</taxon>
    </lineage>
</organism>
<sequence>MSDDIEIKMSPLCRSIEKDGKTVRVEIFEDDKGGWLLEVYDEFNNSTAWEDPFETDADALFEIEATIREEGIDCLIGPVDGGAF</sequence>
<name>A0ABP7X398_9GAMM</name>
<comment type="caution">
    <text evidence="1">The sequence shown here is derived from an EMBL/GenBank/DDBJ whole genome shotgun (WGS) entry which is preliminary data.</text>
</comment>
<reference evidence="2" key="1">
    <citation type="journal article" date="2019" name="Int. J. Syst. Evol. Microbiol.">
        <title>The Global Catalogue of Microorganisms (GCM) 10K type strain sequencing project: providing services to taxonomists for standard genome sequencing and annotation.</title>
        <authorList>
            <consortium name="The Broad Institute Genomics Platform"/>
            <consortium name="The Broad Institute Genome Sequencing Center for Infectious Disease"/>
            <person name="Wu L."/>
            <person name="Ma J."/>
        </authorList>
    </citation>
    <scope>NUCLEOTIDE SEQUENCE [LARGE SCALE GENOMIC DNA]</scope>
    <source>
        <strain evidence="2">JCM 17304</strain>
    </source>
</reference>
<accession>A0ABP7X398</accession>
<dbReference type="Proteomes" id="UP001500392">
    <property type="component" value="Unassembled WGS sequence"/>
</dbReference>
<evidence type="ECO:0000313" key="1">
    <source>
        <dbReference type="EMBL" id="GAA4102885.1"/>
    </source>
</evidence>
<dbReference type="RefSeq" id="WP_344937768.1">
    <property type="nucleotide sequence ID" value="NZ_BAABDM010000007.1"/>
</dbReference>
<keyword evidence="2" id="KW-1185">Reference proteome</keyword>
<protein>
    <submittedName>
        <fullName evidence="1">Uncharacterized protein</fullName>
    </submittedName>
</protein>
<proteinExistence type="predicted"/>
<evidence type="ECO:0000313" key="2">
    <source>
        <dbReference type="Proteomes" id="UP001500392"/>
    </source>
</evidence>
<gene>
    <name evidence="1" type="ORF">GCM10022414_30950</name>
</gene>